<feature type="coiled-coil region" evidence="1">
    <location>
        <begin position="64"/>
        <end position="112"/>
    </location>
</feature>
<dbReference type="RefSeq" id="XP_026739274.1">
    <property type="nucleotide sequence ID" value="XM_026883473.1"/>
</dbReference>
<dbReference type="InterPro" id="IPR057251">
    <property type="entry name" value="FP_C"/>
</dbReference>
<dbReference type="AlphaFoldDB" id="A0A7E5WF04"/>
<protein>
    <submittedName>
        <fullName evidence="5">Uncharacterized protein LOC113502092</fullName>
    </submittedName>
</protein>
<evidence type="ECO:0000259" key="3">
    <source>
        <dbReference type="Pfam" id="PF25298"/>
    </source>
</evidence>
<dbReference type="InParanoid" id="A0A7E5WF04"/>
<dbReference type="Proteomes" id="UP000322000">
    <property type="component" value="Chromosome 16"/>
</dbReference>
<feature type="region of interest" description="Disordered" evidence="2">
    <location>
        <begin position="1"/>
        <end position="48"/>
    </location>
</feature>
<keyword evidence="4" id="KW-1185">Reference proteome</keyword>
<evidence type="ECO:0000256" key="2">
    <source>
        <dbReference type="SAM" id="MobiDB-lite"/>
    </source>
</evidence>
<evidence type="ECO:0000256" key="1">
    <source>
        <dbReference type="SAM" id="Coils"/>
    </source>
</evidence>
<accession>A0A7E5WF04</accession>
<proteinExistence type="predicted"/>
<dbReference type="GeneID" id="113502092"/>
<feature type="domain" description="FP protein C-terminal" evidence="3">
    <location>
        <begin position="241"/>
        <end position="290"/>
    </location>
</feature>
<dbReference type="OrthoDB" id="7454255at2759"/>
<name>A0A7E5WF04_TRINI</name>
<evidence type="ECO:0000313" key="5">
    <source>
        <dbReference type="RefSeq" id="XP_026739274.1"/>
    </source>
</evidence>
<gene>
    <name evidence="5" type="primary">LOC113502092</name>
</gene>
<evidence type="ECO:0000313" key="4">
    <source>
        <dbReference type="Proteomes" id="UP000322000"/>
    </source>
</evidence>
<keyword evidence="1" id="KW-0175">Coiled coil</keyword>
<dbReference type="KEGG" id="tnl:113502092"/>
<organism evidence="4 5">
    <name type="scientific">Trichoplusia ni</name>
    <name type="common">Cabbage looper</name>
    <dbReference type="NCBI Taxonomy" id="7111"/>
    <lineage>
        <taxon>Eukaryota</taxon>
        <taxon>Metazoa</taxon>
        <taxon>Ecdysozoa</taxon>
        <taxon>Arthropoda</taxon>
        <taxon>Hexapoda</taxon>
        <taxon>Insecta</taxon>
        <taxon>Pterygota</taxon>
        <taxon>Neoptera</taxon>
        <taxon>Endopterygota</taxon>
        <taxon>Lepidoptera</taxon>
        <taxon>Glossata</taxon>
        <taxon>Ditrysia</taxon>
        <taxon>Noctuoidea</taxon>
        <taxon>Noctuidae</taxon>
        <taxon>Plusiinae</taxon>
        <taxon>Trichoplusia</taxon>
    </lineage>
</organism>
<dbReference type="Pfam" id="PF25298">
    <property type="entry name" value="Baculo_FP_2nd"/>
    <property type="match status" value="1"/>
</dbReference>
<feature type="compositionally biased region" description="Low complexity" evidence="2">
    <location>
        <begin position="11"/>
        <end position="23"/>
    </location>
</feature>
<reference evidence="5" key="1">
    <citation type="submission" date="2025-08" db="UniProtKB">
        <authorList>
            <consortium name="RefSeq"/>
        </authorList>
    </citation>
    <scope>IDENTIFICATION</scope>
</reference>
<sequence length="296" mass="34232">MPLNRTPPASPNTKTNNKTSTMKNDSETGNEPKITTRSRSRKRGSDEEFMNSLAELRKIVTEFKIEQNNKLDALQNSINDIRRQNEGIVDTVEHLSNEYIDLKKKFESLENDRKNSIEYIKTLETKIDTLEKGQKQTSIEIKNIPPKTSESKQDLITLIQNIGNTINLPIQKNDIKDIFRINSKTPENKPIIVDFTTTIMKEETLEHCKKFNNQHIDNKLNTSHLRIAGPSKNIYVSENLTAKSRRLFFLARDFAKTNDYKYCWTASGKIFMRKKQGALIIRISEEQDFHGLKTQI</sequence>